<dbReference type="AlphaFoldDB" id="A0A2P5P591"/>
<evidence type="ECO:0000313" key="1">
    <source>
        <dbReference type="EMBL" id="PPD57464.1"/>
    </source>
</evidence>
<protein>
    <submittedName>
        <fullName evidence="1">Uncharacterized protein</fullName>
    </submittedName>
</protein>
<proteinExistence type="predicted"/>
<name>A0A2P5P591_9CHLR</name>
<dbReference type="OrthoDB" id="9992326at2"/>
<dbReference type="RefSeq" id="WP_102331656.1">
    <property type="nucleotide sequence ID" value="NZ_CP058566.2"/>
</dbReference>
<reference evidence="1 2" key="1">
    <citation type="journal article" date="2017" name="ISME J.">
        <title>Grape pomace compost harbors organohalide-respiring Dehalogenimonas species with novel reductive dehalogenase genes.</title>
        <authorList>
            <person name="Yang Y."/>
            <person name="Higgins S.A."/>
            <person name="Yan J."/>
            <person name="Simsir B."/>
            <person name="Chourey K."/>
            <person name="Iyer R."/>
            <person name="Hettich R.L."/>
            <person name="Baldwin B."/>
            <person name="Ogles D.M."/>
            <person name="Loffler F.E."/>
        </authorList>
    </citation>
    <scope>NUCLEOTIDE SEQUENCE [LARGE SCALE GENOMIC DNA]</scope>
    <source>
        <strain evidence="1 2">GP</strain>
    </source>
</reference>
<gene>
    <name evidence="1" type="ORF">JP09_009045</name>
</gene>
<sequence>MKMVFGVIIGIAGAILLASIVVQASYLSSVIENTVSRFVLAIGGLAMIQIGYTLFKSGRPSGNTKR</sequence>
<evidence type="ECO:0000313" key="2">
    <source>
        <dbReference type="Proteomes" id="UP000235653"/>
    </source>
</evidence>
<organism evidence="1 2">
    <name type="scientific">Dehalogenimonas etheniformans</name>
    <dbReference type="NCBI Taxonomy" id="1536648"/>
    <lineage>
        <taxon>Bacteria</taxon>
        <taxon>Bacillati</taxon>
        <taxon>Chloroflexota</taxon>
        <taxon>Dehalococcoidia</taxon>
        <taxon>Dehalococcoidales</taxon>
        <taxon>Dehalococcoidaceae</taxon>
        <taxon>Dehalogenimonas</taxon>
    </lineage>
</organism>
<accession>A0A2P5P591</accession>
<comment type="caution">
    <text evidence="1">The sequence shown here is derived from an EMBL/GenBank/DDBJ whole genome shotgun (WGS) entry which is preliminary data.</text>
</comment>
<dbReference type="EMBL" id="JQAN02000012">
    <property type="protein sequence ID" value="PPD57464.1"/>
    <property type="molecule type" value="Genomic_DNA"/>
</dbReference>
<dbReference type="Proteomes" id="UP000235653">
    <property type="component" value="Unassembled WGS sequence"/>
</dbReference>
<keyword evidence="2" id="KW-1185">Reference proteome</keyword>